<comment type="caution">
    <text evidence="6">The sequence shown here is derived from an EMBL/GenBank/DDBJ whole genome shotgun (WGS) entry which is preliminary data.</text>
</comment>
<accession>A0A830HX22</accession>
<dbReference type="InterPro" id="IPR018253">
    <property type="entry name" value="DnaJ_domain_CS"/>
</dbReference>
<dbReference type="SUPFAM" id="SSF57667">
    <property type="entry name" value="beta-beta-alpha zinc fingers"/>
    <property type="match status" value="1"/>
</dbReference>
<dbReference type="InterPro" id="IPR036236">
    <property type="entry name" value="Znf_C2H2_sf"/>
</dbReference>
<dbReference type="PANTHER" id="PTHR44029">
    <property type="entry name" value="DNAJ HOMOLOG SUBFAMILY C MEMBER 21"/>
    <property type="match status" value="1"/>
</dbReference>
<dbReference type="Pfam" id="PF21884">
    <property type="entry name" value="ZUO1-like_ZHD"/>
    <property type="match status" value="1"/>
</dbReference>
<evidence type="ECO:0000256" key="2">
    <source>
        <dbReference type="ARBA" id="ARBA00022771"/>
    </source>
</evidence>
<dbReference type="InterPro" id="IPR051964">
    <property type="entry name" value="Chaperone_stress_response"/>
</dbReference>
<dbReference type="AlphaFoldDB" id="A0A830HX22"/>
<dbReference type="PRINTS" id="PR00625">
    <property type="entry name" value="JDOMAIN"/>
</dbReference>
<dbReference type="GO" id="GO:0008270">
    <property type="term" value="F:zinc ion binding"/>
    <property type="evidence" value="ECO:0007669"/>
    <property type="project" value="UniProtKB-KW"/>
</dbReference>
<dbReference type="InterPro" id="IPR013087">
    <property type="entry name" value="Znf_C2H2_type"/>
</dbReference>
<evidence type="ECO:0000256" key="4">
    <source>
        <dbReference type="SAM" id="MobiDB-lite"/>
    </source>
</evidence>
<feature type="region of interest" description="Disordered" evidence="4">
    <location>
        <begin position="197"/>
        <end position="217"/>
    </location>
</feature>
<dbReference type="SUPFAM" id="SSF46565">
    <property type="entry name" value="Chaperone J-domain"/>
    <property type="match status" value="1"/>
</dbReference>
<sequence length="430" mass="49128">MRCFYEVLGVPVDVDDDALRKAYRKAALKNHPDKHAIDERQAAEERFKEINNAFEVLSDPAERKWYDKHRTSILRGSERHQKGDGGQKEPPEGYVDVSRFFARGCFTAFDDTNRGFYTVYAECFAAIDEQEQRAWLYNEDISEKARARTNNQPPEAPAFGRSDASPESVINFYRHWQSFTTQLDFAWADIYDTRTAPDRRTRRAAEEENKKARRRARREYAESVEALVLFVKKRDPRYENAVAAIEERESARAAEAKARRDAEKARRYALMKESLVEEESEEEESEEEESEEEKSDDKNGVEEDVDAIDAPAPANEAQAQAQAQAHAEVGDGATNAPRVHFAEDTLPPAKPKKKKKKKEKVVLIDDDDDFDAAPAAASTDLWCEACRKWFKSEGAMANHVRSKKHNQAVEALRRRLEKEGLLDEDDVASC</sequence>
<dbReference type="EMBL" id="BNJQ01000035">
    <property type="protein sequence ID" value="GHP11498.1"/>
    <property type="molecule type" value="Genomic_DNA"/>
</dbReference>
<reference evidence="6" key="1">
    <citation type="submission" date="2020-10" db="EMBL/GenBank/DDBJ databases">
        <title>Unveiling of a novel bifunctional photoreceptor, Dualchrome1, isolated from a cosmopolitan green alga.</title>
        <authorList>
            <person name="Suzuki S."/>
            <person name="Kawachi M."/>
        </authorList>
    </citation>
    <scope>NUCLEOTIDE SEQUENCE</scope>
    <source>
        <strain evidence="6">NIES 2893</strain>
    </source>
</reference>
<gene>
    <name evidence="6" type="ORF">PPROV_001022600</name>
</gene>
<keyword evidence="2" id="KW-0863">Zinc-finger</keyword>
<feature type="region of interest" description="Disordered" evidence="4">
    <location>
        <begin position="72"/>
        <end position="91"/>
    </location>
</feature>
<dbReference type="SMART" id="SM00451">
    <property type="entry name" value="ZnF_U1"/>
    <property type="match status" value="1"/>
</dbReference>
<dbReference type="Pfam" id="PF12171">
    <property type="entry name" value="zf-C2H2_jaz"/>
    <property type="match status" value="1"/>
</dbReference>
<evidence type="ECO:0000259" key="5">
    <source>
        <dbReference type="PROSITE" id="PS50076"/>
    </source>
</evidence>
<evidence type="ECO:0000256" key="3">
    <source>
        <dbReference type="ARBA" id="ARBA00022833"/>
    </source>
</evidence>
<dbReference type="PROSITE" id="PS00028">
    <property type="entry name" value="ZINC_FINGER_C2H2_1"/>
    <property type="match status" value="1"/>
</dbReference>
<dbReference type="GO" id="GO:0003676">
    <property type="term" value="F:nucleic acid binding"/>
    <property type="evidence" value="ECO:0007669"/>
    <property type="project" value="InterPro"/>
</dbReference>
<dbReference type="InterPro" id="IPR003604">
    <property type="entry name" value="Matrin/U1-like-C_Znf_C2H2"/>
</dbReference>
<feature type="region of interest" description="Disordered" evidence="4">
    <location>
        <begin position="272"/>
        <end position="360"/>
    </location>
</feature>
<dbReference type="GO" id="GO:0005737">
    <property type="term" value="C:cytoplasm"/>
    <property type="evidence" value="ECO:0007669"/>
    <property type="project" value="TreeGrafter"/>
</dbReference>
<evidence type="ECO:0000256" key="1">
    <source>
        <dbReference type="ARBA" id="ARBA00022723"/>
    </source>
</evidence>
<protein>
    <submittedName>
        <fullName evidence="6">DnaJ protein</fullName>
    </submittedName>
</protein>
<dbReference type="PANTHER" id="PTHR44029:SF1">
    <property type="entry name" value="DNAJ HOMOLOG SUBFAMILY C MEMBER 21"/>
    <property type="match status" value="1"/>
</dbReference>
<feature type="compositionally biased region" description="Low complexity" evidence="4">
    <location>
        <begin position="310"/>
        <end position="327"/>
    </location>
</feature>
<dbReference type="InterPro" id="IPR054076">
    <property type="entry name" value="ZUO1-like_ZHD"/>
</dbReference>
<feature type="compositionally biased region" description="Acidic residues" evidence="4">
    <location>
        <begin position="276"/>
        <end position="294"/>
    </location>
</feature>
<proteinExistence type="predicted"/>
<keyword evidence="7" id="KW-1185">Reference proteome</keyword>
<keyword evidence="1" id="KW-0479">Metal-binding</keyword>
<dbReference type="InterPro" id="IPR001623">
    <property type="entry name" value="DnaJ_domain"/>
</dbReference>
<dbReference type="SMART" id="SM00271">
    <property type="entry name" value="DnaJ"/>
    <property type="match status" value="1"/>
</dbReference>
<keyword evidence="3" id="KW-0862">Zinc</keyword>
<dbReference type="Gene3D" id="1.10.287.110">
    <property type="entry name" value="DnaJ domain"/>
    <property type="match status" value="1"/>
</dbReference>
<feature type="compositionally biased region" description="Basic and acidic residues" evidence="4">
    <location>
        <begin position="197"/>
        <end position="210"/>
    </location>
</feature>
<dbReference type="Proteomes" id="UP000660262">
    <property type="component" value="Unassembled WGS sequence"/>
</dbReference>
<feature type="compositionally biased region" description="Basic residues" evidence="4">
    <location>
        <begin position="350"/>
        <end position="359"/>
    </location>
</feature>
<feature type="domain" description="J" evidence="5">
    <location>
        <begin position="3"/>
        <end position="70"/>
    </location>
</feature>
<dbReference type="InterPro" id="IPR022755">
    <property type="entry name" value="Znf_C2H2_jaz"/>
</dbReference>
<evidence type="ECO:0000313" key="7">
    <source>
        <dbReference type="Proteomes" id="UP000660262"/>
    </source>
</evidence>
<name>A0A830HX22_9CHLO</name>
<dbReference type="PROSITE" id="PS50076">
    <property type="entry name" value="DNAJ_2"/>
    <property type="match status" value="1"/>
</dbReference>
<dbReference type="InterPro" id="IPR036869">
    <property type="entry name" value="J_dom_sf"/>
</dbReference>
<dbReference type="CDD" id="cd06257">
    <property type="entry name" value="DnaJ"/>
    <property type="match status" value="1"/>
</dbReference>
<organism evidence="6 7">
    <name type="scientific">Pycnococcus provasolii</name>
    <dbReference type="NCBI Taxonomy" id="41880"/>
    <lineage>
        <taxon>Eukaryota</taxon>
        <taxon>Viridiplantae</taxon>
        <taxon>Chlorophyta</taxon>
        <taxon>Pseudoscourfieldiophyceae</taxon>
        <taxon>Pseudoscourfieldiales</taxon>
        <taxon>Pycnococcaceae</taxon>
        <taxon>Pycnococcus</taxon>
    </lineage>
</organism>
<dbReference type="OrthoDB" id="5894at2759"/>
<dbReference type="Gene3D" id="3.30.160.60">
    <property type="entry name" value="Classic Zinc Finger"/>
    <property type="match status" value="1"/>
</dbReference>
<dbReference type="PROSITE" id="PS00636">
    <property type="entry name" value="DNAJ_1"/>
    <property type="match status" value="1"/>
</dbReference>
<evidence type="ECO:0000313" key="6">
    <source>
        <dbReference type="EMBL" id="GHP11498.1"/>
    </source>
</evidence>
<dbReference type="Pfam" id="PF00226">
    <property type="entry name" value="DnaJ"/>
    <property type="match status" value="1"/>
</dbReference>